<reference evidence="1" key="1">
    <citation type="submission" date="2010-07" db="EMBL/GenBank/DDBJ databases">
        <authorList>
            <person name="Muzny D."/>
            <person name="Qin X."/>
            <person name="Deng J."/>
            <person name="Jiang H."/>
            <person name="Liu Y."/>
            <person name="Qu J."/>
            <person name="Song X.-Z."/>
            <person name="Zhang L."/>
            <person name="Thornton R."/>
            <person name="Coyle M."/>
            <person name="Francisco L."/>
            <person name="Jackson L."/>
            <person name="Javaid M."/>
            <person name="Korchina V."/>
            <person name="Kovar C."/>
            <person name="Mata R."/>
            <person name="Mathew T."/>
            <person name="Ngo R."/>
            <person name="Nguyen L."/>
            <person name="Nguyen N."/>
            <person name="Okwuonu G."/>
            <person name="Ongeri F."/>
            <person name="Pham C."/>
            <person name="Simmons D."/>
            <person name="Wilczek-Boney K."/>
            <person name="Hale W."/>
            <person name="Jakkamsetti A."/>
            <person name="Pham P."/>
            <person name="Ruth R."/>
            <person name="San Lucas F."/>
            <person name="Warren J."/>
            <person name="Zhang J."/>
            <person name="Zhao Z."/>
            <person name="Zhou C."/>
            <person name="Zhu D."/>
            <person name="Lee S."/>
            <person name="Bess C."/>
            <person name="Blankenburg K."/>
            <person name="Forbes L."/>
            <person name="Fu Q."/>
            <person name="Gubbala S."/>
            <person name="Hirani K."/>
            <person name="Jayaseelan J.C."/>
            <person name="Lara F."/>
            <person name="Munidasa M."/>
            <person name="Palculict T."/>
            <person name="Patil S."/>
            <person name="Pu L.-L."/>
            <person name="Saada N."/>
            <person name="Tang L."/>
            <person name="Weissenberger G."/>
            <person name="Zhu Y."/>
            <person name="Hemphill L."/>
            <person name="Shang Y."/>
            <person name="Youmans B."/>
            <person name="Ayvaz T."/>
            <person name="Ross M."/>
            <person name="Santibanez J."/>
            <person name="Aqrawi P."/>
            <person name="Gross S."/>
            <person name="Joshi V."/>
            <person name="Fowler G."/>
            <person name="Nazareth L."/>
            <person name="Reid J."/>
            <person name="Worley K."/>
            <person name="Petrosino J."/>
            <person name="Highlander S."/>
            <person name="Gibbs R."/>
        </authorList>
    </citation>
    <scope>NUCLEOTIDE SEQUENCE [LARGE SCALE GENOMIC DNA]</scope>
    <source>
        <strain evidence="1">DSM 20284</strain>
    </source>
</reference>
<proteinExistence type="predicted"/>
<accession>E0NGN3</accession>
<gene>
    <name evidence="1" type="ORF">HMPREF0623_1080</name>
</gene>
<comment type="caution">
    <text evidence="1">The sequence shown here is derived from an EMBL/GenBank/DDBJ whole genome shotgun (WGS) entry which is preliminary data.</text>
</comment>
<dbReference type="RefSeq" id="WP_002829643.1">
    <property type="nucleotide sequence ID" value="NZ_GL397067.1"/>
</dbReference>
<evidence type="ECO:0000313" key="2">
    <source>
        <dbReference type="Proteomes" id="UP000004470"/>
    </source>
</evidence>
<dbReference type="Proteomes" id="UP000004470">
    <property type="component" value="Unassembled WGS sequence"/>
</dbReference>
<dbReference type="EMBL" id="AEEG01000004">
    <property type="protein sequence ID" value="EFL95343.1"/>
    <property type="molecule type" value="Genomic_DNA"/>
</dbReference>
<sequence length="288" mass="33251">MLNQETIKALLCHRYWFFRFTEADAPYESRPGVMFLGGNIDDQCSYFIIEFRENGRIKFPTNLGYHPTDYHSWIFDEEKQEIIIISEDGRLEKHLQPPKKGYYGGNVITINPEDAGNSDNIEFFINLDHYNAWNVTQRTLGGESVVFVAESQFNRTLTQHFARRAYSVHLVENYTNLMGFLKEVCEYIMEHPHVKNVIIAPNGDGNIPIEFPKEIDHVLFANNTKKSTSFSFDYCAGKRSIMVELLLTIIGEDSKRLLNPDDHRSEEDALRNTITNIFASRYEVGSGM</sequence>
<name>E0NGN3_PEDAC</name>
<dbReference type="HOGENOM" id="CLU_1033848_0_0_9"/>
<organism evidence="1 2">
    <name type="scientific">Pediococcus acidilactici DSM 20284</name>
    <dbReference type="NCBI Taxonomy" id="862514"/>
    <lineage>
        <taxon>Bacteria</taxon>
        <taxon>Bacillati</taxon>
        <taxon>Bacillota</taxon>
        <taxon>Bacilli</taxon>
        <taxon>Lactobacillales</taxon>
        <taxon>Lactobacillaceae</taxon>
        <taxon>Pediococcus</taxon>
        <taxon>Pediococcus acidilactici group</taxon>
    </lineage>
</organism>
<dbReference type="AlphaFoldDB" id="E0NGN3"/>
<keyword evidence="2" id="KW-1185">Reference proteome</keyword>
<evidence type="ECO:0000313" key="1">
    <source>
        <dbReference type="EMBL" id="EFL95343.1"/>
    </source>
</evidence>
<dbReference type="GeneID" id="29745379"/>
<protein>
    <submittedName>
        <fullName evidence="1">Uncharacterized protein</fullName>
    </submittedName>
</protein>